<keyword evidence="2" id="KW-1185">Reference proteome</keyword>
<organism evidence="1 2">
    <name type="scientific">Novimethylophilus kurashikiensis</name>
    <dbReference type="NCBI Taxonomy" id="1825523"/>
    <lineage>
        <taxon>Bacteria</taxon>
        <taxon>Pseudomonadati</taxon>
        <taxon>Pseudomonadota</taxon>
        <taxon>Betaproteobacteria</taxon>
        <taxon>Nitrosomonadales</taxon>
        <taxon>Methylophilaceae</taxon>
        <taxon>Novimethylophilus</taxon>
    </lineage>
</organism>
<keyword evidence="1" id="KW-0808">Transferase</keyword>
<dbReference type="AlphaFoldDB" id="A0A2R5FC34"/>
<evidence type="ECO:0000313" key="2">
    <source>
        <dbReference type="Proteomes" id="UP000245081"/>
    </source>
</evidence>
<proteinExistence type="predicted"/>
<accession>A0A2R5FC34</accession>
<name>A0A2R5FC34_9PROT</name>
<dbReference type="SUPFAM" id="SSF52788">
    <property type="entry name" value="Phosphotyrosine protein phosphatases I"/>
    <property type="match status" value="1"/>
</dbReference>
<keyword evidence="1" id="KW-0548">Nucleotidyltransferase</keyword>
<dbReference type="EMBL" id="BDOQ01000007">
    <property type="protein sequence ID" value="GBG14261.1"/>
    <property type="molecule type" value="Genomic_DNA"/>
</dbReference>
<dbReference type="GO" id="GO:0016779">
    <property type="term" value="F:nucleotidyltransferase activity"/>
    <property type="evidence" value="ECO:0007669"/>
    <property type="project" value="UniProtKB-KW"/>
</dbReference>
<dbReference type="Proteomes" id="UP000245081">
    <property type="component" value="Unassembled WGS sequence"/>
</dbReference>
<comment type="caution">
    <text evidence="1">The sequence shown here is derived from an EMBL/GenBank/DDBJ whole genome shotgun (WGS) entry which is preliminary data.</text>
</comment>
<sequence length="140" mass="15312">MILFVCSQGKIRSRTAEVIAVMGGVHARSCGTDKDALAPITNALLRAADTIICMEQSHVKEVKEYMGAEGKNIVSLGIEDVWNPFDPMLIERLILFVRHRLGDDVLSSRMQLGHQRMLAAGIDFFDGGVISGASELALFH</sequence>
<dbReference type="OrthoDB" id="7210484at2"/>
<protein>
    <submittedName>
        <fullName evidence="1">Sulfate adenylyltransferase subunit 1</fullName>
    </submittedName>
</protein>
<evidence type="ECO:0000313" key="1">
    <source>
        <dbReference type="EMBL" id="GBG14261.1"/>
    </source>
</evidence>
<gene>
    <name evidence="1" type="ORF">NMK_1826</name>
</gene>
<dbReference type="InterPro" id="IPR036196">
    <property type="entry name" value="Ptyr_pPase_sf"/>
</dbReference>
<dbReference type="RefSeq" id="WP_146187153.1">
    <property type="nucleotide sequence ID" value="NZ_BDOQ01000007.1"/>
</dbReference>
<reference evidence="1 2" key="1">
    <citation type="journal article" date="2018" name="Environ. Microbiol.">
        <title>Isolation and genomic characterization of Novimethylophilus kurashikiensis gen. nov. sp. nov., a new lanthanide-dependent methylotrophic species of Methylophilaceae.</title>
        <authorList>
            <person name="Lv H."/>
            <person name="Sahin N."/>
            <person name="Tani A."/>
        </authorList>
    </citation>
    <scope>NUCLEOTIDE SEQUENCE [LARGE SCALE GENOMIC DNA]</scope>
    <source>
        <strain evidence="1 2">La2-4</strain>
    </source>
</reference>